<sequence length="1561" mass="172790">MASAQKATVRNLASVSGDIKSGAPRDREKAVDDLYHLLKNKTANLTALEDKGYHEIFEALFSLVLVEKPVYYDNRKTQAKRNTAASRLSKCASAVRVAASRGVSRLGRKTLLAFIDHITQVLPGPNDDFVAPLLQDYVKALVDVLRHSAHVELLARKDGAPWIGCVDFLLDVCVYILPSESRSSVVALSRDSPAPGTPTLWSTGRSSGSNQSQKRVNKPEGRPILDALEGLDCLVQAANAPVLQRAKDVTDLVLRVLALKNLSLDPTQSACFAIANNIFAVTQADDFQLAHSLVRNLLPLMSYWWRADKVSQDEAIKTLRNEISKTIFLTHLHIEYLATKALDATVRNDVENLVEPLWLEYAKRGDPFRLQLHDLTFATSSLPDDSLRLQSFGLRHHNTEGESHWALVQNIALLEAILLRIRRNPGVAETDRQEQPHKRRRTQESASRIRLKLKSRDINEQRTALQLVPFLIAINVLETEEIRDLLADLAVCASNKHATTASWALIACASCAMVPEIREDLIDTWRQVWSIAARSVSQPAISRASCFALKTILEADILPRHALTDDLNGFVVTADINGPAILCDTSLSFMSYLLQERNVRLPNASQVTSSHIIRWAFLKWNPKGAGADAPSEPNIPHADSSNVYTSRKLILELFYPKIEELVSLNQSWTKKVGEGGTQISLERFQSLLSACIIGAMLLPQVNDLNSMHLAIALDSVEPLSFTDLVLRLLRPCIPDLTTTSLGRLHSENVGLLRLIAKVATALERQQLVPDLDNLDSMELDDEFDSQSSRATTASQPRPMPRHNTQMSTSLRAFYADTRSRLALLRVLAVDTSQVGIVPNTWLDQLLSMPDDDLLMCQRLLIEVCDSDMVIDLENALRLVQRLGAIIGAYEYQCCEVALTTCIEVINGLHGVWLNDKETFPMAIANIFELYILMLHDEVFVDVLDSLPANSEDSAGIAFRLLVLSRLACRWPTLLRRRLLQDIPYSIFGFQELAELLRSAQAETMALGLMRGQDAACADLSRLIGSSEEEVIQRTFATTLSYAMIYGDAFAEPGKPKGEDRIRKKLGAKLYAEAIYINFADIVAQFFDLIDQEDSPERVFRRHPDLAYAADNLEAMKKMSHSPANLPPNQQPMFRAKYVIHDLFRLCQSTEFQFHDLWTPALVLSIARKLFSTIHPALGSLHACSVLRKVRLVMCLAGPVALDSYCLEMLLNSIRAFVVDSECADDALGMTKYLLEGGAQYLKQSPSFLAGYALSTLASLRVFLESSQSSTTQESQFKATMNKAQSFHEWFGSYLSRYESPAFKSDAQATSFKSITQSAARIRSSGNAEKDTFESSLLLDILRDSTSDDGLLNEPSRRLALGLLCSDFTIPQSVSNDVVESDEDAIAHAEGVWKSCEAQDLSQDYLAWAGRVVGRSFAASGAIPDDTLRESRLRQYSSMTHGSNGSEEALLRLLQDLASSQDSVVAGMAEAALRGAVSQAVLQDDEPLVVACQRSLNEPLFVASQWGVSHTAFRDASCIEYRGPQRVEGGGGISVLAHAAERSSRRVRSRLDPFVCVAPNLG</sequence>
<protein>
    <submittedName>
        <fullName evidence="1">Uncharacterized protein</fullName>
    </submittedName>
</protein>
<accession>A0ACC4DB77</accession>
<evidence type="ECO:0000313" key="2">
    <source>
        <dbReference type="Proteomes" id="UP001638806"/>
    </source>
</evidence>
<organism evidence="1 2">
    <name type="scientific">Purpureocillium lilacinum</name>
    <name type="common">Paecilomyces lilacinus</name>
    <dbReference type="NCBI Taxonomy" id="33203"/>
    <lineage>
        <taxon>Eukaryota</taxon>
        <taxon>Fungi</taxon>
        <taxon>Dikarya</taxon>
        <taxon>Ascomycota</taxon>
        <taxon>Pezizomycotina</taxon>
        <taxon>Sordariomycetes</taxon>
        <taxon>Hypocreomycetidae</taxon>
        <taxon>Hypocreales</taxon>
        <taxon>Ophiocordycipitaceae</taxon>
        <taxon>Purpureocillium</taxon>
    </lineage>
</organism>
<reference evidence="1" key="1">
    <citation type="submission" date="2024-12" db="EMBL/GenBank/DDBJ databases">
        <title>Comparative genomics and development of molecular markers within Purpureocillium lilacinum and among Purpureocillium species.</title>
        <authorList>
            <person name="Yeh Z.-Y."/>
            <person name="Ni N.-T."/>
            <person name="Lo P.-H."/>
            <person name="Mushyakhwo K."/>
            <person name="Lin C.-F."/>
            <person name="Nai Y.-S."/>
        </authorList>
    </citation>
    <scope>NUCLEOTIDE SEQUENCE</scope>
    <source>
        <strain evidence="1">NCHU-NPUST-175</strain>
    </source>
</reference>
<keyword evidence="2" id="KW-1185">Reference proteome</keyword>
<gene>
    <name evidence="1" type="ORF">ACCO45_011581</name>
</gene>
<dbReference type="Proteomes" id="UP001638806">
    <property type="component" value="Unassembled WGS sequence"/>
</dbReference>
<comment type="caution">
    <text evidence="1">The sequence shown here is derived from an EMBL/GenBank/DDBJ whole genome shotgun (WGS) entry which is preliminary data.</text>
</comment>
<evidence type="ECO:0000313" key="1">
    <source>
        <dbReference type="EMBL" id="KAL3953625.1"/>
    </source>
</evidence>
<proteinExistence type="predicted"/>
<name>A0ACC4DB77_PURLI</name>
<dbReference type="EMBL" id="JBGNUJ010000011">
    <property type="protein sequence ID" value="KAL3953625.1"/>
    <property type="molecule type" value="Genomic_DNA"/>
</dbReference>